<keyword evidence="1" id="KW-0812">Transmembrane</keyword>
<evidence type="ECO:0000313" key="2">
    <source>
        <dbReference type="EMBL" id="GMR33442.1"/>
    </source>
</evidence>
<organism evidence="2 3">
    <name type="scientific">Pristionchus mayeri</name>
    <dbReference type="NCBI Taxonomy" id="1317129"/>
    <lineage>
        <taxon>Eukaryota</taxon>
        <taxon>Metazoa</taxon>
        <taxon>Ecdysozoa</taxon>
        <taxon>Nematoda</taxon>
        <taxon>Chromadorea</taxon>
        <taxon>Rhabditida</taxon>
        <taxon>Rhabditina</taxon>
        <taxon>Diplogasteromorpha</taxon>
        <taxon>Diplogasteroidea</taxon>
        <taxon>Neodiplogasteridae</taxon>
        <taxon>Pristionchus</taxon>
    </lineage>
</organism>
<dbReference type="PANTHER" id="PTHR34851:SF5">
    <property type="entry name" value="MARVEL DOMAIN-CONTAINING PROTEIN"/>
    <property type="match status" value="1"/>
</dbReference>
<dbReference type="InterPro" id="IPR056709">
    <property type="entry name" value="DUF7807"/>
</dbReference>
<dbReference type="EMBL" id="BTRK01000001">
    <property type="protein sequence ID" value="GMR33442.1"/>
    <property type="molecule type" value="Genomic_DNA"/>
</dbReference>
<keyword evidence="1" id="KW-1133">Transmembrane helix</keyword>
<dbReference type="Proteomes" id="UP001328107">
    <property type="component" value="Unassembled WGS sequence"/>
</dbReference>
<dbReference type="AlphaFoldDB" id="A0AAN4Z2M8"/>
<dbReference type="PANTHER" id="PTHR34851">
    <property type="entry name" value="PROTEIN CBG05235-RELATED"/>
    <property type="match status" value="1"/>
</dbReference>
<feature type="transmembrane region" description="Helical" evidence="1">
    <location>
        <begin position="302"/>
        <end position="324"/>
    </location>
</feature>
<reference evidence="3" key="1">
    <citation type="submission" date="2022-10" db="EMBL/GenBank/DDBJ databases">
        <title>Genome assembly of Pristionchus species.</title>
        <authorList>
            <person name="Yoshida K."/>
            <person name="Sommer R.J."/>
        </authorList>
    </citation>
    <scope>NUCLEOTIDE SEQUENCE [LARGE SCALE GENOMIC DNA]</scope>
    <source>
        <strain evidence="3">RS5460</strain>
    </source>
</reference>
<gene>
    <name evidence="2" type="ORF">PMAYCL1PPCAC_03637</name>
</gene>
<feature type="transmembrane region" description="Helical" evidence="1">
    <location>
        <begin position="362"/>
        <end position="382"/>
    </location>
</feature>
<proteinExistence type="predicted"/>
<sequence length="414" mass="45679">VESSSRATPGGVEKSLKIEASGGDTVKNGNATITTSHSYSFSGFSSANCTCSEDGESEAKPLSKALRLKSGSKSTAVREKRCCCCCQPCCCCRPCCCCNNCCNKCCNNRCCNCGQCCYIKKIIVVKKMCCNRQCCFNNNRCCNCCNRNNCCCCRPCCCCQPCCCCRPCCGGKKRRKKCILPTDWIQKMYTVGEVSTIPNGVEPTRSASTKTFKSVRELKSSNPSVAFSHYDSKYKCCCGSVHVKQGALLIALIGIIICIFDLISLIISTQSTVVSVILQLLCSILVIVGIQKRIAWLVLPNVFLLLAASICLIVGAFLFLWAAIDPVSIAGRYIKNILEAEQFQDAEELVQNEKFGNMMAKLVAVFMTILFFLMAILTLWWLKVNYTCYRYLHDSSSSRNDTSVKFTKDPVERV</sequence>
<comment type="caution">
    <text evidence="2">The sequence shown here is derived from an EMBL/GenBank/DDBJ whole genome shotgun (WGS) entry which is preliminary data.</text>
</comment>
<keyword evidence="1" id="KW-0472">Membrane</keyword>
<evidence type="ECO:0000313" key="3">
    <source>
        <dbReference type="Proteomes" id="UP001328107"/>
    </source>
</evidence>
<accession>A0AAN4Z2M8</accession>
<protein>
    <submittedName>
        <fullName evidence="2">Uncharacterized protein</fullName>
    </submittedName>
</protein>
<dbReference type="Pfam" id="PF25093">
    <property type="entry name" value="DUF7807"/>
    <property type="match status" value="1"/>
</dbReference>
<keyword evidence="3" id="KW-1185">Reference proteome</keyword>
<feature type="transmembrane region" description="Helical" evidence="1">
    <location>
        <begin position="273"/>
        <end position="290"/>
    </location>
</feature>
<name>A0AAN4Z2M8_9BILA</name>
<feature type="non-terminal residue" evidence="2">
    <location>
        <position position="1"/>
    </location>
</feature>
<feature type="transmembrane region" description="Helical" evidence="1">
    <location>
        <begin position="247"/>
        <end position="267"/>
    </location>
</feature>
<evidence type="ECO:0000256" key="1">
    <source>
        <dbReference type="SAM" id="Phobius"/>
    </source>
</evidence>